<organism evidence="1 2">
    <name type="scientific">Candidatus Nitrospira nitrificans</name>
    <dbReference type="NCBI Taxonomy" id="1742973"/>
    <lineage>
        <taxon>Bacteria</taxon>
        <taxon>Pseudomonadati</taxon>
        <taxon>Nitrospirota</taxon>
        <taxon>Nitrospiria</taxon>
        <taxon>Nitrospirales</taxon>
        <taxon>Nitrospiraceae</taxon>
        <taxon>Nitrospira</taxon>
    </lineage>
</organism>
<protein>
    <submittedName>
        <fullName evidence="1">Uncharacterized protein</fullName>
    </submittedName>
</protein>
<dbReference type="SUPFAM" id="SSF54593">
    <property type="entry name" value="Glyoxalase/Bleomycin resistance protein/Dihydroxybiphenyl dioxygenase"/>
    <property type="match status" value="1"/>
</dbReference>
<gene>
    <name evidence="1" type="ORF">COMA2_30275</name>
</gene>
<dbReference type="EMBL" id="CZPZ01000023">
    <property type="protein sequence ID" value="CUS37442.1"/>
    <property type="molecule type" value="Genomic_DNA"/>
</dbReference>
<proteinExistence type="predicted"/>
<reference evidence="2" key="1">
    <citation type="submission" date="2015-10" db="EMBL/GenBank/DDBJ databases">
        <authorList>
            <person name="Luecker S."/>
            <person name="Luecker S."/>
        </authorList>
    </citation>
    <scope>NUCLEOTIDE SEQUENCE [LARGE SCALE GENOMIC DNA]</scope>
</reference>
<dbReference type="InterPro" id="IPR029068">
    <property type="entry name" value="Glyas_Bleomycin-R_OHBP_Dase"/>
</dbReference>
<keyword evidence="2" id="KW-1185">Reference proteome</keyword>
<dbReference type="Proteomes" id="UP000198736">
    <property type="component" value="Unassembled WGS sequence"/>
</dbReference>
<sequence length="160" mass="17364">MAYADLHKNPSYMVAQPPLIETAAAKEYCSRTMPGPARTGVLIYAKNLLAVSAFYEKVLGAKVLHADHEHRVLQSPDVQLIIHAIPEQHSSSIAIQVPPVAREEQAIKPFFTVESLAAAERIAEQCGGRVWGPVWPGPGIQVRNVCDPEGNILHLRGSAA</sequence>
<evidence type="ECO:0000313" key="1">
    <source>
        <dbReference type="EMBL" id="CUS37442.1"/>
    </source>
</evidence>
<dbReference type="STRING" id="1742973.COMA2_30275"/>
<accession>A0A0S4LQS6</accession>
<name>A0A0S4LQS6_9BACT</name>
<evidence type="ECO:0000313" key="2">
    <source>
        <dbReference type="Proteomes" id="UP000198736"/>
    </source>
</evidence>
<dbReference type="Gene3D" id="3.10.180.10">
    <property type="entry name" value="2,3-Dihydroxybiphenyl 1,2-Dioxygenase, domain 1"/>
    <property type="match status" value="1"/>
</dbReference>
<dbReference type="AlphaFoldDB" id="A0A0S4LQS6"/>